<gene>
    <name evidence="1" type="ORF">H7A79_2105</name>
</gene>
<evidence type="ECO:0008006" key="3">
    <source>
        <dbReference type="Google" id="ProtNLM"/>
    </source>
</evidence>
<name>A0A7H1MF31_9NEIS</name>
<evidence type="ECO:0000313" key="1">
    <source>
        <dbReference type="EMBL" id="QNT60246.1"/>
    </source>
</evidence>
<organism evidence="1 2">
    <name type="scientific">Neisseria musculi</name>
    <dbReference type="NCBI Taxonomy" id="1815583"/>
    <lineage>
        <taxon>Bacteria</taxon>
        <taxon>Pseudomonadati</taxon>
        <taxon>Pseudomonadota</taxon>
        <taxon>Betaproteobacteria</taxon>
        <taxon>Neisseriales</taxon>
        <taxon>Neisseriaceae</taxon>
        <taxon>Neisseria</taxon>
    </lineage>
</organism>
<dbReference type="AlphaFoldDB" id="A0A7H1MF31"/>
<dbReference type="KEGG" id="nmus:H7A79_2105"/>
<dbReference type="Proteomes" id="UP000516412">
    <property type="component" value="Chromosome"/>
</dbReference>
<reference evidence="1" key="1">
    <citation type="submission" date="2024-06" db="EMBL/GenBank/DDBJ databases">
        <title>Complete Genome Sequence of mouse commensal type strain Neisseria musculi.</title>
        <authorList>
            <person name="Thapa E."/>
            <person name="Aluvathingal J."/>
            <person name="Nadendla S."/>
            <person name="Mehta A."/>
            <person name="Tettelin H."/>
            <person name="Weyand N.J."/>
        </authorList>
    </citation>
    <scope>NUCLEOTIDE SEQUENCE</scope>
    <source>
        <strain evidence="1">NW831</strain>
    </source>
</reference>
<keyword evidence="2" id="KW-1185">Reference proteome</keyword>
<protein>
    <recommendedName>
        <fullName evidence="3">DUF3828 domain-containing protein</fullName>
    </recommendedName>
</protein>
<proteinExistence type="predicted"/>
<accession>A0A7H1MF31</accession>
<sequence length="133" mass="15261">MIIKGRIHEKHRLSLPVTENFRKTYQERSRALELAEQALENKKLSKSERKLLNQYRGIEYDALLGAALLDVSPEHFDFKVKNRNGKTGIMVLRDNVKPEFAVHADGKPVNIEVKLRLIKSKGKWLIDGVGNEI</sequence>
<dbReference type="EMBL" id="CP060414">
    <property type="protein sequence ID" value="QNT60246.1"/>
    <property type="molecule type" value="Genomic_DNA"/>
</dbReference>
<evidence type="ECO:0000313" key="2">
    <source>
        <dbReference type="Proteomes" id="UP000516412"/>
    </source>
</evidence>